<evidence type="ECO:0000256" key="1">
    <source>
        <dbReference type="SAM" id="MobiDB-lite"/>
    </source>
</evidence>
<feature type="compositionally biased region" description="Basic and acidic residues" evidence="1">
    <location>
        <begin position="1"/>
        <end position="14"/>
    </location>
</feature>
<feature type="region of interest" description="Disordered" evidence="1">
    <location>
        <begin position="108"/>
        <end position="152"/>
    </location>
</feature>
<dbReference type="Proteomes" id="UP000887565">
    <property type="component" value="Unplaced"/>
</dbReference>
<name>A0A915ILC7_ROMCU</name>
<dbReference type="WBParaSite" id="nRc.2.0.1.t14228-RA">
    <property type="protein sequence ID" value="nRc.2.0.1.t14228-RA"/>
    <property type="gene ID" value="nRc.2.0.1.g14228"/>
</dbReference>
<proteinExistence type="predicted"/>
<sequence>PESLHKTSEFRPKSYTDYAEQPGGFERPKSPVVTSYDRREDASGASTKSQTHGSYVDEHGNQVNYVKEVYTSSDPGSQYSMLTQEEKKALEEPLEPGVVSRHVTSKYYKRSTYTSQTTTSSTPSAPAVSYPTAASPPSSYRVGQLGPGVSQF</sequence>
<accession>A0A915ILC7</accession>
<dbReference type="AlphaFoldDB" id="A0A915ILC7"/>
<feature type="region of interest" description="Disordered" evidence="1">
    <location>
        <begin position="1"/>
        <end position="60"/>
    </location>
</feature>
<evidence type="ECO:0000313" key="3">
    <source>
        <dbReference type="WBParaSite" id="nRc.2.0.1.t14228-RA"/>
    </source>
</evidence>
<protein>
    <submittedName>
        <fullName evidence="3">Uncharacterized protein</fullName>
    </submittedName>
</protein>
<feature type="compositionally biased region" description="Polar residues" evidence="1">
    <location>
        <begin position="44"/>
        <end position="53"/>
    </location>
</feature>
<keyword evidence="2" id="KW-1185">Reference proteome</keyword>
<feature type="compositionally biased region" description="Low complexity" evidence="1">
    <location>
        <begin position="110"/>
        <end position="141"/>
    </location>
</feature>
<organism evidence="2 3">
    <name type="scientific">Romanomermis culicivorax</name>
    <name type="common">Nematode worm</name>
    <dbReference type="NCBI Taxonomy" id="13658"/>
    <lineage>
        <taxon>Eukaryota</taxon>
        <taxon>Metazoa</taxon>
        <taxon>Ecdysozoa</taxon>
        <taxon>Nematoda</taxon>
        <taxon>Enoplea</taxon>
        <taxon>Dorylaimia</taxon>
        <taxon>Mermithida</taxon>
        <taxon>Mermithoidea</taxon>
        <taxon>Mermithidae</taxon>
        <taxon>Romanomermis</taxon>
    </lineage>
</organism>
<evidence type="ECO:0000313" key="2">
    <source>
        <dbReference type="Proteomes" id="UP000887565"/>
    </source>
</evidence>
<reference evidence="3" key="1">
    <citation type="submission" date="2022-11" db="UniProtKB">
        <authorList>
            <consortium name="WormBaseParasite"/>
        </authorList>
    </citation>
    <scope>IDENTIFICATION</scope>
</reference>